<feature type="non-terminal residue" evidence="1">
    <location>
        <position position="1"/>
    </location>
</feature>
<dbReference type="InterPro" id="IPR029061">
    <property type="entry name" value="THDP-binding"/>
</dbReference>
<protein>
    <recommendedName>
        <fullName evidence="2">Thiamine pyrophosphate enzyme TPP-binding domain-containing protein</fullName>
    </recommendedName>
</protein>
<dbReference type="AlphaFoldDB" id="X0TTD5"/>
<comment type="caution">
    <text evidence="1">The sequence shown here is derived from an EMBL/GenBank/DDBJ whole genome shotgun (WGS) entry which is preliminary data.</text>
</comment>
<gene>
    <name evidence="1" type="ORF">S01H1_22740</name>
</gene>
<name>X0TTD5_9ZZZZ</name>
<accession>X0TTD5</accession>
<dbReference type="EMBL" id="BARS01012908">
    <property type="protein sequence ID" value="GAF91442.1"/>
    <property type="molecule type" value="Genomic_DNA"/>
</dbReference>
<evidence type="ECO:0008006" key="2">
    <source>
        <dbReference type="Google" id="ProtNLM"/>
    </source>
</evidence>
<feature type="non-terminal residue" evidence="1">
    <location>
        <position position="187"/>
    </location>
</feature>
<evidence type="ECO:0000313" key="1">
    <source>
        <dbReference type="EMBL" id="GAF91442.1"/>
    </source>
</evidence>
<sequence>AADADLEAISKGGDGGADVHIASEHQPEVERILEISRKLRDLHWRYTEGPSGKGRSRAGFANSTGCSSVWGSTYPLNPYPFPWANHLFQDAPSLAVGIFEGHMRKMADGFIDVRRAKLELVGEYAPEIHEPFFTKFDWEQFSDEEFALCPPVFAVGGDGAMMDIGLQNLSRLLSTNKPIRVVVVDTQ</sequence>
<organism evidence="1">
    <name type="scientific">marine sediment metagenome</name>
    <dbReference type="NCBI Taxonomy" id="412755"/>
    <lineage>
        <taxon>unclassified sequences</taxon>
        <taxon>metagenomes</taxon>
        <taxon>ecological metagenomes</taxon>
    </lineage>
</organism>
<reference evidence="1" key="1">
    <citation type="journal article" date="2014" name="Front. Microbiol.">
        <title>High frequency of phylogenetically diverse reductive dehalogenase-homologous genes in deep subseafloor sedimentary metagenomes.</title>
        <authorList>
            <person name="Kawai M."/>
            <person name="Futagami T."/>
            <person name="Toyoda A."/>
            <person name="Takaki Y."/>
            <person name="Nishi S."/>
            <person name="Hori S."/>
            <person name="Arai W."/>
            <person name="Tsubouchi T."/>
            <person name="Morono Y."/>
            <person name="Uchiyama I."/>
            <person name="Ito T."/>
            <person name="Fujiyama A."/>
            <person name="Inagaki F."/>
            <person name="Takami H."/>
        </authorList>
    </citation>
    <scope>NUCLEOTIDE SEQUENCE</scope>
    <source>
        <strain evidence="1">Expedition CK06-06</strain>
    </source>
</reference>
<dbReference type="SUPFAM" id="SSF52518">
    <property type="entry name" value="Thiamin diphosphate-binding fold (THDP-binding)"/>
    <property type="match status" value="1"/>
</dbReference>
<dbReference type="Gene3D" id="3.40.50.970">
    <property type="match status" value="1"/>
</dbReference>
<proteinExistence type="predicted"/>